<dbReference type="AlphaFoldDB" id="A0A9N9NW38"/>
<proteinExistence type="predicted"/>
<feature type="region of interest" description="Disordered" evidence="1">
    <location>
        <begin position="26"/>
        <end position="55"/>
    </location>
</feature>
<sequence>GKFFWWEDYSQDTGISHSVIKDRLDSTKNSKEMASTNDPDDNHPIQTFGGAGADNPPIDIYEGENEWVAHVELAGVPRENVNV</sequence>
<comment type="caution">
    <text evidence="2">The sequence shown here is derived from an EMBL/GenBank/DDBJ whole genome shotgun (WGS) entry which is preliminary data.</text>
</comment>
<feature type="non-terminal residue" evidence="2">
    <location>
        <position position="1"/>
    </location>
</feature>
<accession>A0A9N9NW38</accession>
<organism evidence="2 3">
    <name type="scientific">Ambispora leptoticha</name>
    <dbReference type="NCBI Taxonomy" id="144679"/>
    <lineage>
        <taxon>Eukaryota</taxon>
        <taxon>Fungi</taxon>
        <taxon>Fungi incertae sedis</taxon>
        <taxon>Mucoromycota</taxon>
        <taxon>Glomeromycotina</taxon>
        <taxon>Glomeromycetes</taxon>
        <taxon>Archaeosporales</taxon>
        <taxon>Ambisporaceae</taxon>
        <taxon>Ambispora</taxon>
    </lineage>
</organism>
<dbReference type="EMBL" id="CAJVPS010051419">
    <property type="protein sequence ID" value="CAG8769409.1"/>
    <property type="molecule type" value="Genomic_DNA"/>
</dbReference>
<reference evidence="2" key="1">
    <citation type="submission" date="2021-06" db="EMBL/GenBank/DDBJ databases">
        <authorList>
            <person name="Kallberg Y."/>
            <person name="Tangrot J."/>
            <person name="Rosling A."/>
        </authorList>
    </citation>
    <scope>NUCLEOTIDE SEQUENCE</scope>
    <source>
        <strain evidence="2">FL130A</strain>
    </source>
</reference>
<evidence type="ECO:0000313" key="3">
    <source>
        <dbReference type="Proteomes" id="UP000789508"/>
    </source>
</evidence>
<gene>
    <name evidence="2" type="ORF">ALEPTO_LOCUS14059</name>
</gene>
<feature type="non-terminal residue" evidence="2">
    <location>
        <position position="83"/>
    </location>
</feature>
<dbReference type="InterPro" id="IPR008978">
    <property type="entry name" value="HSP20-like_chaperone"/>
</dbReference>
<protein>
    <submittedName>
        <fullName evidence="2">8669_t:CDS:1</fullName>
    </submittedName>
</protein>
<dbReference type="Proteomes" id="UP000789508">
    <property type="component" value="Unassembled WGS sequence"/>
</dbReference>
<name>A0A9N9NW38_9GLOM</name>
<dbReference type="Gene3D" id="2.60.40.790">
    <property type="match status" value="1"/>
</dbReference>
<evidence type="ECO:0000313" key="2">
    <source>
        <dbReference type="EMBL" id="CAG8769409.1"/>
    </source>
</evidence>
<keyword evidence="3" id="KW-1185">Reference proteome</keyword>
<evidence type="ECO:0000256" key="1">
    <source>
        <dbReference type="SAM" id="MobiDB-lite"/>
    </source>
</evidence>